<evidence type="ECO:0000256" key="1">
    <source>
        <dbReference type="SAM" id="MobiDB-lite"/>
    </source>
</evidence>
<proteinExistence type="predicted"/>
<comment type="caution">
    <text evidence="2">The sequence shown here is derived from an EMBL/GenBank/DDBJ whole genome shotgun (WGS) entry which is preliminary data.</text>
</comment>
<organism evidence="2 3">
    <name type="scientific">Natrinema altunense</name>
    <dbReference type="NCBI Taxonomy" id="222984"/>
    <lineage>
        <taxon>Archaea</taxon>
        <taxon>Methanobacteriati</taxon>
        <taxon>Methanobacteriota</taxon>
        <taxon>Stenosarchaea group</taxon>
        <taxon>Halobacteria</taxon>
        <taxon>Halobacteriales</taxon>
        <taxon>Natrialbaceae</taxon>
        <taxon>Natrinema</taxon>
    </lineage>
</organism>
<dbReference type="AlphaFoldDB" id="A0A482XTZ2"/>
<evidence type="ECO:0000313" key="2">
    <source>
        <dbReference type="EMBL" id="RZH66519.1"/>
    </source>
</evidence>
<feature type="region of interest" description="Disordered" evidence="1">
    <location>
        <begin position="1"/>
        <end position="30"/>
    </location>
</feature>
<protein>
    <recommendedName>
        <fullName evidence="4">Small CPxCG-related zinc finger protein</fullName>
    </recommendedName>
</protein>
<dbReference type="Proteomes" id="UP000292704">
    <property type="component" value="Unassembled WGS sequence"/>
</dbReference>
<evidence type="ECO:0008006" key="4">
    <source>
        <dbReference type="Google" id="ProtNLM"/>
    </source>
</evidence>
<name>A0A482XTZ2_9EURY</name>
<gene>
    <name evidence="2" type="ORF">ELS17_17800</name>
</gene>
<dbReference type="EMBL" id="SHMR01000009">
    <property type="protein sequence ID" value="RZH66519.1"/>
    <property type="molecule type" value="Genomic_DNA"/>
</dbReference>
<sequence>MTDGESDASVGTAADAESDGHSSFPPCPHCDSRVVTVTTRGPMTHVAGPCGCRLTPHEARQL</sequence>
<accession>A0A482XTZ2</accession>
<reference evidence="2 3" key="1">
    <citation type="submission" date="2019-02" db="EMBL/GenBank/DDBJ databases">
        <title>Genome analysis provides insights into bioremediation potentialities and Haloocin production by Natrinema altunense strain 4.1R isolated from Chott Douz in Tunisian desert.</title>
        <authorList>
            <person name="Najjari A."/>
            <person name="Youssef N."/>
            <person name="Ben Dhia O."/>
            <person name="Ferjani R."/>
            <person name="El Hidri D."/>
            <person name="Ouzari H.I."/>
            <person name="Cherif A."/>
        </authorList>
    </citation>
    <scope>NUCLEOTIDE SEQUENCE [LARGE SCALE GENOMIC DNA]</scope>
    <source>
        <strain evidence="2 3">4.1R</strain>
    </source>
</reference>
<evidence type="ECO:0000313" key="3">
    <source>
        <dbReference type="Proteomes" id="UP000292704"/>
    </source>
</evidence>